<dbReference type="AlphaFoldDB" id="A0A930VLE2"/>
<feature type="domain" description="Type I restriction modification DNA specificity" evidence="5">
    <location>
        <begin position="2"/>
        <end position="170"/>
    </location>
</feature>
<evidence type="ECO:0000256" key="4">
    <source>
        <dbReference type="ARBA" id="ARBA00038652"/>
    </source>
</evidence>
<dbReference type="InterPro" id="IPR051212">
    <property type="entry name" value="Type-I_RE_S_subunit"/>
</dbReference>
<dbReference type="EMBL" id="JADKPO010000029">
    <property type="protein sequence ID" value="MBF4769654.1"/>
    <property type="molecule type" value="Genomic_DNA"/>
</dbReference>
<dbReference type="GO" id="GO:0009307">
    <property type="term" value="P:DNA restriction-modification system"/>
    <property type="evidence" value="ECO:0007669"/>
    <property type="project" value="UniProtKB-KW"/>
</dbReference>
<dbReference type="RefSeq" id="WP_194697802.1">
    <property type="nucleotide sequence ID" value="NZ_JADKPO010000029.1"/>
</dbReference>
<dbReference type="Proteomes" id="UP000660668">
    <property type="component" value="Unassembled WGS sequence"/>
</dbReference>
<evidence type="ECO:0000313" key="6">
    <source>
        <dbReference type="EMBL" id="MBF4769654.1"/>
    </source>
</evidence>
<evidence type="ECO:0000259" key="5">
    <source>
        <dbReference type="Pfam" id="PF01420"/>
    </source>
</evidence>
<evidence type="ECO:0000313" key="7">
    <source>
        <dbReference type="Proteomes" id="UP000660668"/>
    </source>
</evidence>
<keyword evidence="3" id="KW-0238">DNA-binding</keyword>
<keyword evidence="6" id="KW-0540">Nuclease</keyword>
<evidence type="ECO:0000256" key="3">
    <source>
        <dbReference type="ARBA" id="ARBA00023125"/>
    </source>
</evidence>
<dbReference type="SUPFAM" id="SSF116734">
    <property type="entry name" value="DNA methylase specificity domain"/>
    <property type="match status" value="2"/>
</dbReference>
<evidence type="ECO:0000256" key="1">
    <source>
        <dbReference type="ARBA" id="ARBA00010923"/>
    </source>
</evidence>
<keyword evidence="2" id="KW-0680">Restriction system</keyword>
<dbReference type="CDD" id="cd17261">
    <property type="entry name" value="RMtype1_S_EcoKI-TRD2-CR2_like"/>
    <property type="match status" value="1"/>
</dbReference>
<dbReference type="Gene3D" id="3.90.220.20">
    <property type="entry name" value="DNA methylase specificity domains"/>
    <property type="match status" value="2"/>
</dbReference>
<dbReference type="CDD" id="cd17253">
    <property type="entry name" value="RMtype1_S_Eco933I-TRD2-CR2_like"/>
    <property type="match status" value="1"/>
</dbReference>
<dbReference type="InterPro" id="IPR044946">
    <property type="entry name" value="Restrct_endonuc_typeI_TRD_sf"/>
</dbReference>
<dbReference type="PANTHER" id="PTHR43140:SF1">
    <property type="entry name" value="TYPE I RESTRICTION ENZYME ECOKI SPECIFICITY SUBUNIT"/>
    <property type="match status" value="1"/>
</dbReference>
<name>A0A930VLE2_9ACTN</name>
<accession>A0A930VLE2</accession>
<dbReference type="InterPro" id="IPR000055">
    <property type="entry name" value="Restrct_endonuc_typeI_TRD"/>
</dbReference>
<dbReference type="GO" id="GO:0004519">
    <property type="term" value="F:endonuclease activity"/>
    <property type="evidence" value="ECO:0007669"/>
    <property type="project" value="UniProtKB-KW"/>
</dbReference>
<keyword evidence="6" id="KW-0378">Hydrolase</keyword>
<keyword evidence="6" id="KW-0255">Endonuclease</keyword>
<gene>
    <name evidence="6" type="ORF">ISU10_17945</name>
</gene>
<proteinExistence type="inferred from homology"/>
<reference evidence="6" key="1">
    <citation type="submission" date="2020-11" db="EMBL/GenBank/DDBJ databases">
        <title>Nocardioides cynanchi sp. nov., isolated from soil of rhizosphere of Cynanchum wilfordii.</title>
        <authorList>
            <person name="Lee J.-S."/>
            <person name="Suh M.K."/>
            <person name="Kim J.-S."/>
        </authorList>
    </citation>
    <scope>NUCLEOTIDE SEQUENCE</scope>
    <source>
        <strain evidence="6">KCTC 19276</strain>
    </source>
</reference>
<dbReference type="Pfam" id="PF01420">
    <property type="entry name" value="Methylase_S"/>
    <property type="match status" value="1"/>
</dbReference>
<dbReference type="PANTHER" id="PTHR43140">
    <property type="entry name" value="TYPE-1 RESTRICTION ENZYME ECOKI SPECIFICITY PROTEIN"/>
    <property type="match status" value="1"/>
</dbReference>
<keyword evidence="7" id="KW-1185">Reference proteome</keyword>
<dbReference type="GO" id="GO:0003677">
    <property type="term" value="F:DNA binding"/>
    <property type="evidence" value="ECO:0007669"/>
    <property type="project" value="UniProtKB-KW"/>
</dbReference>
<sequence>MTWPEVPLDAVAEIQGGIQKQPKRAPRDNAFPFLRVSNVTASGLDLSDVHAVELFDGELDRFRLERGDLLVVEGNGSASQIGRAAVWDGSIKDAVHQNHLIRVRPAPDLYERYLGLLWNSPTIRDELSRVASSTSGLHTLSVTKLKRIMLPLPPLAEQHRIVDLLEDHLSRLDAADAYLEAAQRRGNVLYDQLLVSALAALESAELPFAELLADGLANGKSVPTQEDGFPVLRLTALRDGHIDLAERKPGAWTAADARRFLVERGDFLIARGNGSLRLVGRGGLITDEPDAVAFPDTLIRARPDLTRIHPEFLAYVWNAPGVRRQIEQAAKTTAGIYKVNQKDLAAVRVPVPSLADQERVTTAVRESRDALLQLALEVNRAVARSSALRRSLLGAAFSGRLTGDPTDLSEAEEMIGA</sequence>
<comment type="similarity">
    <text evidence="1">Belongs to the type-I restriction system S methylase family.</text>
</comment>
<comment type="subunit">
    <text evidence="4">The methyltransferase is composed of M and S polypeptides.</text>
</comment>
<comment type="caution">
    <text evidence="6">The sequence shown here is derived from an EMBL/GenBank/DDBJ whole genome shotgun (WGS) entry which is preliminary data.</text>
</comment>
<evidence type="ECO:0000256" key="2">
    <source>
        <dbReference type="ARBA" id="ARBA00022747"/>
    </source>
</evidence>
<protein>
    <submittedName>
        <fullName evidence="6">Restriction endonuclease subunit S</fullName>
    </submittedName>
</protein>
<organism evidence="6 7">
    <name type="scientific">Nocardioides agariphilus</name>
    <dbReference type="NCBI Taxonomy" id="433664"/>
    <lineage>
        <taxon>Bacteria</taxon>
        <taxon>Bacillati</taxon>
        <taxon>Actinomycetota</taxon>
        <taxon>Actinomycetes</taxon>
        <taxon>Propionibacteriales</taxon>
        <taxon>Nocardioidaceae</taxon>
        <taxon>Nocardioides</taxon>
    </lineage>
</organism>